<dbReference type="PANTHER" id="PTHR43832:SF1">
    <property type="entry name" value="S-ADENOSYL-L-METHIONINE-DEPENDENT METHYLTRANSFERASES SUPERFAMILY PROTEIN"/>
    <property type="match status" value="1"/>
</dbReference>
<comment type="caution">
    <text evidence="2">The sequence shown here is derived from an EMBL/GenBank/DDBJ whole genome shotgun (WGS) entry which is preliminary data.</text>
</comment>
<dbReference type="FunFam" id="3.40.50.150:FF:000554">
    <property type="entry name" value="Cation-transporting ATPase"/>
    <property type="match status" value="1"/>
</dbReference>
<dbReference type="CDD" id="cd02440">
    <property type="entry name" value="AdoMet_MTases"/>
    <property type="match status" value="1"/>
</dbReference>
<organism evidence="2 3">
    <name type="scientific">Chaetoceros tenuissimus</name>
    <dbReference type="NCBI Taxonomy" id="426638"/>
    <lineage>
        <taxon>Eukaryota</taxon>
        <taxon>Sar</taxon>
        <taxon>Stramenopiles</taxon>
        <taxon>Ochrophyta</taxon>
        <taxon>Bacillariophyta</taxon>
        <taxon>Coscinodiscophyceae</taxon>
        <taxon>Chaetocerotophycidae</taxon>
        <taxon>Chaetocerotales</taxon>
        <taxon>Chaetocerotaceae</taxon>
        <taxon>Chaetoceros</taxon>
    </lineage>
</organism>
<dbReference type="InterPro" id="IPR029063">
    <property type="entry name" value="SAM-dependent_MTases_sf"/>
</dbReference>
<gene>
    <name evidence="2" type="ORF">CTEN210_02139</name>
</gene>
<evidence type="ECO:0000313" key="3">
    <source>
        <dbReference type="Proteomes" id="UP001054902"/>
    </source>
</evidence>
<proteinExistence type="inferred from homology"/>
<dbReference type="Proteomes" id="UP001054902">
    <property type="component" value="Unassembled WGS sequence"/>
</dbReference>
<comment type="similarity">
    <text evidence="1">Belongs to the CFA/CMAS family.</text>
</comment>
<sequence length="353" mass="40410">MASKGTDLLLPAVYSGLVPTYLIRLGIRLRCRDHLAILKQEGAEADHAKKMEIIAGLREMPTAIATDEANDQHYEVPAAFYDLSLGPRKKYSSGLWPNKNTTFEESEVAMLEKYCERAQLKDGMSIVDLGCGWGSLSLYLLEKYPNSKITGISNSSSQREYILKTAKDKGLNYQNIQIITCNVSDDKGALDVVRGNDRVMSIEMFEHMKNYSLLLSKVNGFLKPGGKLFVHIFTHKDFAYHFEDGWMADNFFTGGTMPSDDLLLYFGEHFSCENHWRVNGTNYEKTSNGWLNYLDKNWKNGSLKPVLKEAYGEGKEKEWYINWRLFFLACAELWGYDNGEEWIVSHYLFQKRS</sequence>
<dbReference type="EMBL" id="BLLK01000022">
    <property type="protein sequence ID" value="GFH45665.1"/>
    <property type="molecule type" value="Genomic_DNA"/>
</dbReference>
<evidence type="ECO:0000256" key="1">
    <source>
        <dbReference type="ARBA" id="ARBA00010815"/>
    </source>
</evidence>
<dbReference type="Pfam" id="PF02353">
    <property type="entry name" value="CMAS"/>
    <property type="match status" value="1"/>
</dbReference>
<accession>A0AAD3H0C1</accession>
<dbReference type="AlphaFoldDB" id="A0AAD3H0C1"/>
<dbReference type="Gene3D" id="3.40.50.150">
    <property type="entry name" value="Vaccinia Virus protein VP39"/>
    <property type="match status" value="1"/>
</dbReference>
<dbReference type="PANTHER" id="PTHR43832">
    <property type="match status" value="1"/>
</dbReference>
<protein>
    <submittedName>
        <fullName evidence="2">Uncharacterized protein</fullName>
    </submittedName>
</protein>
<keyword evidence="3" id="KW-1185">Reference proteome</keyword>
<reference evidence="2 3" key="1">
    <citation type="journal article" date="2021" name="Sci. Rep.">
        <title>The genome of the diatom Chaetoceros tenuissimus carries an ancient integrated fragment of an extant virus.</title>
        <authorList>
            <person name="Hongo Y."/>
            <person name="Kimura K."/>
            <person name="Takaki Y."/>
            <person name="Yoshida Y."/>
            <person name="Baba S."/>
            <person name="Kobayashi G."/>
            <person name="Nagasaki K."/>
            <person name="Hano T."/>
            <person name="Tomaru Y."/>
        </authorList>
    </citation>
    <scope>NUCLEOTIDE SEQUENCE [LARGE SCALE GENOMIC DNA]</scope>
    <source>
        <strain evidence="2 3">NIES-3715</strain>
    </source>
</reference>
<dbReference type="SUPFAM" id="SSF53335">
    <property type="entry name" value="S-adenosyl-L-methionine-dependent methyltransferases"/>
    <property type="match status" value="1"/>
</dbReference>
<evidence type="ECO:0000313" key="2">
    <source>
        <dbReference type="EMBL" id="GFH45665.1"/>
    </source>
</evidence>
<name>A0AAD3H0C1_9STRA</name>